<dbReference type="EMBL" id="FWDO01000005">
    <property type="protein sequence ID" value="SLM19160.1"/>
    <property type="molecule type" value="Genomic_DNA"/>
</dbReference>
<name>A0A3P3XSD1_9SPIR</name>
<proteinExistence type="predicted"/>
<gene>
    <name evidence="1" type="ORF">SPIRO4BDMA_50675</name>
</gene>
<sequence>MYTSASVLFKLLLKLGKTDEACVQVEFLFIYSTIIYLQPRPGIEPGTCALRVRRSAR</sequence>
<dbReference type="AlphaFoldDB" id="A0A3P3XSD1"/>
<reference evidence="1" key="1">
    <citation type="submission" date="2017-02" db="EMBL/GenBank/DDBJ databases">
        <authorList>
            <person name="Regsiter A."/>
            <person name="William W."/>
        </authorList>
    </citation>
    <scope>NUCLEOTIDE SEQUENCE</scope>
    <source>
        <strain evidence="1">BdmA 4</strain>
    </source>
</reference>
<protein>
    <submittedName>
        <fullName evidence="1">Uncharacterized protein</fullName>
    </submittedName>
</protein>
<organism evidence="1">
    <name type="scientific">uncultured spirochete</name>
    <dbReference type="NCBI Taxonomy" id="156406"/>
    <lineage>
        <taxon>Bacteria</taxon>
        <taxon>Pseudomonadati</taxon>
        <taxon>Spirochaetota</taxon>
        <taxon>Spirochaetia</taxon>
        <taxon>Spirochaetales</taxon>
        <taxon>environmental samples</taxon>
    </lineage>
</organism>
<evidence type="ECO:0000313" key="1">
    <source>
        <dbReference type="EMBL" id="SLM19160.1"/>
    </source>
</evidence>
<accession>A0A3P3XSD1</accession>